<reference evidence="1 2" key="1">
    <citation type="submission" date="2018-05" db="EMBL/GenBank/DDBJ databases">
        <title>Rhodohalobacter halophilus gen. nov., sp. nov., a moderately halophilic member of the family Balneolaceae.</title>
        <authorList>
            <person name="Liu Z.-W."/>
        </authorList>
    </citation>
    <scope>NUCLEOTIDE SEQUENCE [LARGE SCALE GENOMIC DNA]</scope>
    <source>
        <strain evidence="1 2">8A47</strain>
    </source>
</reference>
<dbReference type="Proteomes" id="UP000245533">
    <property type="component" value="Unassembled WGS sequence"/>
</dbReference>
<evidence type="ECO:0000313" key="1">
    <source>
        <dbReference type="EMBL" id="PWN08016.1"/>
    </source>
</evidence>
<keyword evidence="2" id="KW-1185">Reference proteome</keyword>
<dbReference type="AlphaFoldDB" id="A0A316U3I4"/>
<dbReference type="OrthoDB" id="7052377at2"/>
<sequence>MMKPLKENFIHLIQLLASLEKQDRYQAEVDVDIYDEFICMWFDDFYSNEAREHIRPLLSSKERKYVDDFHEFFQTHESKLPTSYAELRESPAWKQVREKADETLRVLNWNTIKTKSNFGAV</sequence>
<accession>A0A316U3I4</accession>
<dbReference type="EMBL" id="QGGB01000002">
    <property type="protein sequence ID" value="PWN08016.1"/>
    <property type="molecule type" value="Genomic_DNA"/>
</dbReference>
<evidence type="ECO:0000313" key="2">
    <source>
        <dbReference type="Proteomes" id="UP000245533"/>
    </source>
</evidence>
<organism evidence="1 2">
    <name type="scientific">Rhodohalobacter mucosus</name>
    <dbReference type="NCBI Taxonomy" id="2079485"/>
    <lineage>
        <taxon>Bacteria</taxon>
        <taxon>Pseudomonadati</taxon>
        <taxon>Balneolota</taxon>
        <taxon>Balneolia</taxon>
        <taxon>Balneolales</taxon>
        <taxon>Balneolaceae</taxon>
        <taxon>Rhodohalobacter</taxon>
    </lineage>
</organism>
<gene>
    <name evidence="1" type="ORF">DDZ15_03110</name>
</gene>
<proteinExistence type="predicted"/>
<dbReference type="RefSeq" id="WP_146198500.1">
    <property type="nucleotide sequence ID" value="NZ_QGGB01000002.1"/>
</dbReference>
<protein>
    <submittedName>
        <fullName evidence="1">Uncharacterized protein</fullName>
    </submittedName>
</protein>
<comment type="caution">
    <text evidence="1">The sequence shown here is derived from an EMBL/GenBank/DDBJ whole genome shotgun (WGS) entry which is preliminary data.</text>
</comment>
<name>A0A316U3I4_9BACT</name>